<keyword evidence="2" id="KW-1185">Reference proteome</keyword>
<proteinExistence type="predicted"/>
<organism evidence="1 2">
    <name type="scientific">Venturia inaequalis</name>
    <name type="common">Apple scab fungus</name>
    <dbReference type="NCBI Taxonomy" id="5025"/>
    <lineage>
        <taxon>Eukaryota</taxon>
        <taxon>Fungi</taxon>
        <taxon>Dikarya</taxon>
        <taxon>Ascomycota</taxon>
        <taxon>Pezizomycotina</taxon>
        <taxon>Dothideomycetes</taxon>
        <taxon>Pleosporomycetidae</taxon>
        <taxon>Venturiales</taxon>
        <taxon>Venturiaceae</taxon>
        <taxon>Venturia</taxon>
    </lineage>
</organism>
<protein>
    <submittedName>
        <fullName evidence="1">Uncharacterized protein</fullName>
    </submittedName>
</protein>
<evidence type="ECO:0000313" key="2">
    <source>
        <dbReference type="Proteomes" id="UP000490939"/>
    </source>
</evidence>
<reference evidence="1 2" key="1">
    <citation type="submission" date="2019-07" db="EMBL/GenBank/DDBJ databases">
        <title>Venturia inaequalis Genome Resource.</title>
        <authorList>
            <person name="Lichtner F.J."/>
        </authorList>
    </citation>
    <scope>NUCLEOTIDE SEQUENCE [LARGE SCALE GENOMIC DNA]</scope>
    <source>
        <strain evidence="1 2">DMI_063113</strain>
    </source>
</reference>
<comment type="caution">
    <text evidence="1">The sequence shown here is derived from an EMBL/GenBank/DDBJ whole genome shotgun (WGS) entry which is preliminary data.</text>
</comment>
<dbReference type="Proteomes" id="UP000490939">
    <property type="component" value="Unassembled WGS sequence"/>
</dbReference>
<gene>
    <name evidence="1" type="ORF">EG327_011010</name>
</gene>
<accession>A0A8H3UFZ1</accession>
<name>A0A8H3UFZ1_VENIN</name>
<evidence type="ECO:0000313" key="1">
    <source>
        <dbReference type="EMBL" id="KAE9968538.1"/>
    </source>
</evidence>
<dbReference type="EMBL" id="WNWR01000826">
    <property type="protein sequence ID" value="KAE9968538.1"/>
    <property type="molecule type" value="Genomic_DNA"/>
</dbReference>
<feature type="non-terminal residue" evidence="1">
    <location>
        <position position="389"/>
    </location>
</feature>
<dbReference type="AlphaFoldDB" id="A0A8H3UFZ1"/>
<sequence>MGPEMLPRKTISSQPAPANAHVEVISSFVTFLSPKLFGLLIFASSVSASVPNKVIQQRDPNSTCVTFGIDFQDGGSYFINQNSTEQFTAVSQFEGCNADYADIWFVPPSGDELTCSTVPTTPSDTNIITTCPVSKDQLSSGKYSILIFGNNGDGFPFAYERDFQLSVGPQETVTVTPTITFNITQIPLTTVTSTSTQLVTSTVNATTTYSEPAVTANVTQTIRPRPTTTTITKTITRNRTRHSNAATLIYSTVTASCTVPPRPASPDPTMTYQPHKFMPAAIKDKHHKKSEHAFDPSAKRAPRIFKRAPDAPTITITATPAVNVTSTINGPTSTDTASAILSQTVYTTLAPSTIKSGTVSVTTTLPTPIRTKWIFTYTTATTTITDSHT</sequence>